<sequence length="270" mass="31473">MREFFPSNLKQLCRHYRSIADVCRRLKFNRGQFNRYLSGHSFPTAFNLKRICDFFGVEEYEIAMPTDQFITLIGGRPRRSLRAPKMSGPQRALEHLKQSSSPRVEVLTGYYHEYHYAMSDPGHIVCSLVHIHEKDGYFVYERNERLQSKVPGTEDFECYRYMGVVYYLQDRVFLIDYETLTSNEISQTILIPSFKSRITRLNGLKMGVSACDHRTPVCSRVVWDFLGTDIDLHSACRRVRLYRADTEEIDSDLRARLSQAGIVDGLFRIA</sequence>
<dbReference type="InterPro" id="IPR010982">
    <property type="entry name" value="Lambda_DNA-bd_dom_sf"/>
</dbReference>
<dbReference type="KEGG" id="pba:PSEBR_cmegm50"/>
<evidence type="ECO:0000259" key="1">
    <source>
        <dbReference type="PROSITE" id="PS50943"/>
    </source>
</evidence>
<dbReference type="HOGENOM" id="CLU_071028_0_0_6"/>
<dbReference type="RefSeq" id="WP_013692771.1">
    <property type="nucleotide sequence ID" value="NC_015379.1"/>
</dbReference>
<gene>
    <name evidence="2" type="ORF">PSEBR_cmegm50</name>
</gene>
<reference evidence="2 3" key="1">
    <citation type="journal article" date="2011" name="J. Bacteriol.">
        <title>Complete genome sequence of a beneficial plant root-associated bacterium, Pseudomonas brassicacearum.</title>
        <authorList>
            <person name="Ortet P."/>
            <person name="Barakat M."/>
            <person name="Lalaouna D."/>
            <person name="Fochesato S."/>
            <person name="Barbe V."/>
            <person name="Vacherie B."/>
            <person name="Santaella C."/>
            <person name="Heulin T."/>
            <person name="Achouak W."/>
        </authorList>
    </citation>
    <scope>NUCLEOTIDE SEQUENCE [LARGE SCALE GENOMIC DNA]</scope>
    <source>
        <strain evidence="2 3">NFM421</strain>
    </source>
</reference>
<dbReference type="SUPFAM" id="SSF47413">
    <property type="entry name" value="lambda repressor-like DNA-binding domains"/>
    <property type="match status" value="1"/>
</dbReference>
<feature type="domain" description="HTH cro/C1-type" evidence="1">
    <location>
        <begin position="18"/>
        <end position="62"/>
    </location>
</feature>
<dbReference type="InterPro" id="IPR001387">
    <property type="entry name" value="Cro/C1-type_HTH"/>
</dbReference>
<dbReference type="STRING" id="994484.PSEBR_cmegm50"/>
<reference key="2">
    <citation type="submission" date="2011-03" db="EMBL/GenBank/DDBJ databases">
        <title>Complete Genome Sequence of a beneficial plant roots-associated bacterium Pseudomonas brassicacearum.</title>
        <authorList>
            <person name="Ortet P."/>
            <person name="Barakat M."/>
            <person name="Lalaouna D."/>
            <person name="Fochesato S."/>
            <person name="Barbe V."/>
            <person name="Santaella C."/>
            <person name="Heulin T."/>
            <person name="Achouak W."/>
        </authorList>
    </citation>
    <scope>NUCLEOTIDE SEQUENCE</scope>
    <source>
        <strain>NFM421</strain>
    </source>
</reference>
<dbReference type="Proteomes" id="UP000006692">
    <property type="component" value="Chromosome"/>
</dbReference>
<dbReference type="CDD" id="cd00093">
    <property type="entry name" value="HTH_XRE"/>
    <property type="match status" value="1"/>
</dbReference>
<evidence type="ECO:0000313" key="3">
    <source>
        <dbReference type="Proteomes" id="UP000006692"/>
    </source>
</evidence>
<dbReference type="GO" id="GO:0003677">
    <property type="term" value="F:DNA binding"/>
    <property type="evidence" value="ECO:0007669"/>
    <property type="project" value="InterPro"/>
</dbReference>
<organism evidence="2 3">
    <name type="scientific">Pseudomonas brassicacearum (strain NFM421)</name>
    <dbReference type="NCBI Taxonomy" id="994484"/>
    <lineage>
        <taxon>Bacteria</taxon>
        <taxon>Pseudomonadati</taxon>
        <taxon>Pseudomonadota</taxon>
        <taxon>Gammaproteobacteria</taxon>
        <taxon>Pseudomonadales</taxon>
        <taxon>Pseudomonadaceae</taxon>
        <taxon>Pseudomonas</taxon>
    </lineage>
</organism>
<protein>
    <submittedName>
        <fullName evidence="2">Putative transcription factor, Xre family</fullName>
    </submittedName>
</protein>
<dbReference type="AlphaFoldDB" id="F2K9W4"/>
<accession>F2K9W4</accession>
<proteinExistence type="predicted"/>
<evidence type="ECO:0000313" key="2">
    <source>
        <dbReference type="EMBL" id="AEA68255.1"/>
    </source>
</evidence>
<dbReference type="Gene3D" id="1.10.260.40">
    <property type="entry name" value="lambda repressor-like DNA-binding domains"/>
    <property type="match status" value="1"/>
</dbReference>
<dbReference type="EMBL" id="CP002585">
    <property type="protein sequence ID" value="AEA68255.1"/>
    <property type="molecule type" value="Genomic_DNA"/>
</dbReference>
<name>F2K9W4_PSEBN</name>
<dbReference type="PROSITE" id="PS50943">
    <property type="entry name" value="HTH_CROC1"/>
    <property type="match status" value="1"/>
</dbReference>